<dbReference type="HOGENOM" id="CLU_3284572_0_0_10"/>
<proteinExistence type="predicted"/>
<reference evidence="1 2" key="2">
    <citation type="submission" date="2009-01" db="EMBL/GenBank/DDBJ databases">
        <title>Draft genome sequence of Bacteroides cellulosilyticus (DSM 14838).</title>
        <authorList>
            <person name="Sudarsanam P."/>
            <person name="Ley R."/>
            <person name="Guruge J."/>
            <person name="Turnbaugh P.J."/>
            <person name="Mahowald M."/>
            <person name="Liep D."/>
            <person name="Gordon J."/>
        </authorList>
    </citation>
    <scope>NUCLEOTIDE SEQUENCE [LARGE SCALE GENOMIC DNA]</scope>
    <source>
        <strain evidence="1 2">DSM 14838</strain>
    </source>
</reference>
<sequence>MASFATKGGIFHIKRWHVLLQKMASFAWAVRKIQMKDSNV</sequence>
<gene>
    <name evidence="1" type="ORF">BACCELL_01270</name>
</gene>
<dbReference type="EMBL" id="ACCH01000117">
    <property type="protein sequence ID" value="EEF91093.1"/>
    <property type="molecule type" value="Genomic_DNA"/>
</dbReference>
<name>E2NAG5_9BACE</name>
<evidence type="ECO:0000313" key="1">
    <source>
        <dbReference type="EMBL" id="EEF91093.1"/>
    </source>
</evidence>
<dbReference type="Proteomes" id="UP000003711">
    <property type="component" value="Unassembled WGS sequence"/>
</dbReference>
<reference evidence="1 2" key="1">
    <citation type="submission" date="2008-12" db="EMBL/GenBank/DDBJ databases">
        <authorList>
            <person name="Fulton L."/>
            <person name="Clifton S."/>
            <person name="Fulton B."/>
            <person name="Xu J."/>
            <person name="Minx P."/>
            <person name="Pepin K.H."/>
            <person name="Johnson M."/>
            <person name="Bhonagiri V."/>
            <person name="Nash W.E."/>
            <person name="Mardis E.R."/>
            <person name="Wilson R.K."/>
        </authorList>
    </citation>
    <scope>NUCLEOTIDE SEQUENCE [LARGE SCALE GENOMIC DNA]</scope>
    <source>
        <strain evidence="1 2">DSM 14838</strain>
    </source>
</reference>
<accession>E2NAG5</accession>
<organism evidence="1 2">
    <name type="scientific">Bacteroides cellulosilyticus DSM 14838</name>
    <dbReference type="NCBI Taxonomy" id="537012"/>
    <lineage>
        <taxon>Bacteria</taxon>
        <taxon>Pseudomonadati</taxon>
        <taxon>Bacteroidota</taxon>
        <taxon>Bacteroidia</taxon>
        <taxon>Bacteroidales</taxon>
        <taxon>Bacteroidaceae</taxon>
        <taxon>Bacteroides</taxon>
    </lineage>
</organism>
<dbReference type="AlphaFoldDB" id="E2NAG5"/>
<protein>
    <submittedName>
        <fullName evidence="1">Uncharacterized protein</fullName>
    </submittedName>
</protein>
<evidence type="ECO:0000313" key="2">
    <source>
        <dbReference type="Proteomes" id="UP000003711"/>
    </source>
</evidence>
<comment type="caution">
    <text evidence="1">The sequence shown here is derived from an EMBL/GenBank/DDBJ whole genome shotgun (WGS) entry which is preliminary data.</text>
</comment>